<keyword evidence="3" id="KW-1185">Reference proteome</keyword>
<dbReference type="Proteomes" id="UP000219353">
    <property type="component" value="Unassembled WGS sequence"/>
</dbReference>
<feature type="domain" description="HNH nuclease" evidence="1">
    <location>
        <begin position="166"/>
        <end position="215"/>
    </location>
</feature>
<dbReference type="OrthoDB" id="529575at2"/>
<accession>A0A285JF14</accession>
<gene>
    <name evidence="2" type="ORF">SAMN06297280_3395</name>
</gene>
<evidence type="ECO:0000313" key="2">
    <source>
        <dbReference type="EMBL" id="SNY58417.1"/>
    </source>
</evidence>
<keyword evidence="2" id="KW-0540">Nuclease</keyword>
<evidence type="ECO:0000313" key="3">
    <source>
        <dbReference type="Proteomes" id="UP000219353"/>
    </source>
</evidence>
<dbReference type="RefSeq" id="WP_097112586.1">
    <property type="nucleotide sequence ID" value="NZ_OBEB01000008.1"/>
</dbReference>
<dbReference type="InterPro" id="IPR003615">
    <property type="entry name" value="HNH_nuc"/>
</dbReference>
<dbReference type="EMBL" id="OBEB01000008">
    <property type="protein sequence ID" value="SNY58417.1"/>
    <property type="molecule type" value="Genomic_DNA"/>
</dbReference>
<dbReference type="Pfam" id="PF13391">
    <property type="entry name" value="HNH_2"/>
    <property type="match status" value="1"/>
</dbReference>
<name>A0A285JF14_9GAMM</name>
<keyword evidence="2" id="KW-0255">Endonuclease</keyword>
<sequence length="263" mass="29317">MTIDKRFALIDKNGIKRYPYKKEQKSTGRFGYALTAEGEQDRRGGGTYVDDIESVITKMVHEGWSVRAKPIGGTGNTVGILKKPLELIVGYEVDESLVHLVETAKLAPERVIGNENGKKQQASVEASVESGEVDYPTDEKVYREIKTRRGQAQFREALILAYQGKCFVSGSAVRNVLEAAHIVPHSNESNYSVNNGVLLRADIHTLYDLNLLGIDGNGTVHIHPEIAGSEYKKYDKKQANFEVSGELSNNLKSRYEAHFWEES</sequence>
<organism evidence="2 3">
    <name type="scientific">Arsukibacterium tuosuense</name>
    <dbReference type="NCBI Taxonomy" id="1323745"/>
    <lineage>
        <taxon>Bacteria</taxon>
        <taxon>Pseudomonadati</taxon>
        <taxon>Pseudomonadota</taxon>
        <taxon>Gammaproteobacteria</taxon>
        <taxon>Chromatiales</taxon>
        <taxon>Chromatiaceae</taxon>
        <taxon>Arsukibacterium</taxon>
    </lineage>
</organism>
<dbReference type="AlphaFoldDB" id="A0A285JF14"/>
<reference evidence="3" key="1">
    <citation type="submission" date="2017-09" db="EMBL/GenBank/DDBJ databases">
        <authorList>
            <person name="Varghese N."/>
            <person name="Submissions S."/>
        </authorList>
    </citation>
    <scope>NUCLEOTIDE SEQUENCE [LARGE SCALE GENOMIC DNA]</scope>
    <source>
        <strain evidence="3">CGMCC 1.12461</strain>
    </source>
</reference>
<keyword evidence="2" id="KW-0378">Hydrolase</keyword>
<protein>
    <submittedName>
        <fullName evidence="2">HNH endonuclease</fullName>
    </submittedName>
</protein>
<dbReference type="GO" id="GO:0004519">
    <property type="term" value="F:endonuclease activity"/>
    <property type="evidence" value="ECO:0007669"/>
    <property type="project" value="UniProtKB-KW"/>
</dbReference>
<proteinExistence type="predicted"/>
<evidence type="ECO:0000259" key="1">
    <source>
        <dbReference type="Pfam" id="PF13391"/>
    </source>
</evidence>